<dbReference type="STRING" id="1194526.A284_05700"/>
<protein>
    <submittedName>
        <fullName evidence="5">Allophanate hydrolase</fullName>
    </submittedName>
</protein>
<feature type="domain" description="Carboxyltransferase" evidence="4">
    <location>
        <begin position="24"/>
        <end position="300"/>
    </location>
</feature>
<evidence type="ECO:0000313" key="6">
    <source>
        <dbReference type="Proteomes" id="UP000240717"/>
    </source>
</evidence>
<dbReference type="SMART" id="SM00797">
    <property type="entry name" value="AHS2"/>
    <property type="match status" value="1"/>
</dbReference>
<dbReference type="InterPro" id="IPR003778">
    <property type="entry name" value="CT_A_B"/>
</dbReference>
<dbReference type="GO" id="GO:0016787">
    <property type="term" value="F:hydrolase activity"/>
    <property type="evidence" value="ECO:0007669"/>
    <property type="project" value="UniProtKB-KW"/>
</dbReference>
<accession>A0A2T4PZC5</accession>
<dbReference type="SUPFAM" id="SSF50891">
    <property type="entry name" value="Cyclophilin-like"/>
    <property type="match status" value="1"/>
</dbReference>
<keyword evidence="2 5" id="KW-0378">Hydrolase</keyword>
<reference evidence="5 6" key="1">
    <citation type="journal article" date="2016" name="Front. Microbiol.">
        <title>Comprehensive Phylogenetic Analysis of Bovine Non-aureus Staphylococci Species Based on Whole-Genome Sequencing.</title>
        <authorList>
            <person name="Naushad S."/>
            <person name="Barkema H.W."/>
            <person name="Luby C."/>
            <person name="Condas L.A."/>
            <person name="Nobrega D.B."/>
            <person name="Carson D.A."/>
            <person name="De Buck J."/>
        </authorList>
    </citation>
    <scope>NUCLEOTIDE SEQUENCE [LARGE SCALE GENOMIC DNA]</scope>
    <source>
        <strain evidence="5 6">SNUC 2993</strain>
    </source>
</reference>
<dbReference type="NCBIfam" id="TIGR00724">
    <property type="entry name" value="urea_amlyse_rel"/>
    <property type="match status" value="1"/>
</dbReference>
<evidence type="ECO:0000256" key="2">
    <source>
        <dbReference type="ARBA" id="ARBA00022801"/>
    </source>
</evidence>
<dbReference type="RefSeq" id="WP_107532555.1">
    <property type="nucleotide sequence ID" value="NZ_JAFFRN010000038.1"/>
</dbReference>
<dbReference type="GO" id="GO:0005524">
    <property type="term" value="F:ATP binding"/>
    <property type="evidence" value="ECO:0007669"/>
    <property type="project" value="UniProtKB-KW"/>
</dbReference>
<dbReference type="PANTHER" id="PTHR43309:SF5">
    <property type="entry name" value="5-OXOPROLINASE SUBUNIT C"/>
    <property type="match status" value="1"/>
</dbReference>
<sequence>MSIKILKPGLFTTVQDIGRKGYMNVGFSEAGALDLNHYQIASHLIGNDGPALEFTIIGPSIQFLKENSFTIAGGRFNALLNGEAIESQIIYGVKPGDILEIGNAIKGARGYITFGQPLDIPIIADSYSTHTRSNMGGYKGRSLKKDDIIQTNDDPSYKNNIGRASQINLANKDNVIHIIEGPQIESFSEDAKAKLTDNEYVISEMSDRMGFRLKGENIAPEESADIISEPVALGSIQVPNDGNPIILLNDKQTVGGYTKIATVTQLGLSQLVQFQPGESIRFKWISVEDAINESKQFNKQFQEELKKIKSQPLYDMKNMRRTSRKLANLMKGEF</sequence>
<dbReference type="InterPro" id="IPR029000">
    <property type="entry name" value="Cyclophilin-like_dom_sf"/>
</dbReference>
<dbReference type="PANTHER" id="PTHR43309">
    <property type="entry name" value="5-OXOPROLINASE SUBUNIT C"/>
    <property type="match status" value="1"/>
</dbReference>
<organism evidence="5 6">
    <name type="scientific">Staphylococcus warneri</name>
    <dbReference type="NCBI Taxonomy" id="1292"/>
    <lineage>
        <taxon>Bacteria</taxon>
        <taxon>Bacillati</taxon>
        <taxon>Bacillota</taxon>
        <taxon>Bacilli</taxon>
        <taxon>Bacillales</taxon>
        <taxon>Staphylococcaceae</taxon>
        <taxon>Staphylococcus</taxon>
    </lineage>
</organism>
<evidence type="ECO:0000256" key="3">
    <source>
        <dbReference type="ARBA" id="ARBA00022840"/>
    </source>
</evidence>
<dbReference type="Gene3D" id="2.40.100.10">
    <property type="entry name" value="Cyclophilin-like"/>
    <property type="match status" value="1"/>
</dbReference>
<gene>
    <name evidence="5" type="ORF">BU085_08750</name>
</gene>
<proteinExistence type="predicted"/>
<dbReference type="EMBL" id="PZEV01000029">
    <property type="protein sequence ID" value="PTI50432.1"/>
    <property type="molecule type" value="Genomic_DNA"/>
</dbReference>
<dbReference type="Pfam" id="PF02626">
    <property type="entry name" value="CT_A_B"/>
    <property type="match status" value="1"/>
</dbReference>
<dbReference type="InterPro" id="IPR052708">
    <property type="entry name" value="PxpC"/>
</dbReference>
<comment type="caution">
    <text evidence="5">The sequence shown here is derived from an EMBL/GenBank/DDBJ whole genome shotgun (WGS) entry which is preliminary data.</text>
</comment>
<keyword evidence="1" id="KW-0547">Nucleotide-binding</keyword>
<evidence type="ECO:0000259" key="4">
    <source>
        <dbReference type="SMART" id="SM00797"/>
    </source>
</evidence>
<dbReference type="Proteomes" id="UP000240717">
    <property type="component" value="Unassembled WGS sequence"/>
</dbReference>
<dbReference type="AlphaFoldDB" id="A0A2T4PZC5"/>
<evidence type="ECO:0000313" key="5">
    <source>
        <dbReference type="EMBL" id="PTI50432.1"/>
    </source>
</evidence>
<keyword evidence="3" id="KW-0067">ATP-binding</keyword>
<name>A0A2T4PZC5_STAWA</name>
<evidence type="ECO:0000256" key="1">
    <source>
        <dbReference type="ARBA" id="ARBA00022741"/>
    </source>
</evidence>